<dbReference type="PROSITE" id="PS51269">
    <property type="entry name" value="COMM"/>
    <property type="match status" value="1"/>
</dbReference>
<comment type="similarity">
    <text evidence="2">Belongs to the COMM domain-containing protein 5 family.</text>
</comment>
<evidence type="ECO:0000256" key="1">
    <source>
        <dbReference type="ARBA" id="ARBA00016556"/>
    </source>
</evidence>
<sequence>MNIHELSKSTINAVCEFPPEFRSKVLKVALVAFQPTAQDRSKIIENLANDRGISKDQLCQVIGVYISLVRLFLQTSDNEFSTRLSEIGFTSDFVQQLPFIGHRDEILNNLTNGFDADFGKLSTLKWKIDISLSITLIKIPTTVILCLTLKNGKKYTIEVDAKSFHKLRFNIAIVLKELASLKSNFLK</sequence>
<proteinExistence type="inferred from homology"/>
<feature type="domain" description="COMM" evidence="3">
    <location>
        <begin position="120"/>
        <end position="182"/>
    </location>
</feature>
<evidence type="ECO:0000313" key="4">
    <source>
        <dbReference type="EMBL" id="KAJ8923587.1"/>
    </source>
</evidence>
<dbReference type="PANTHER" id="PTHR15666:SF1">
    <property type="entry name" value="COMM DOMAIN-CONTAINING PROTEIN 5"/>
    <property type="match status" value="1"/>
</dbReference>
<evidence type="ECO:0000313" key="5">
    <source>
        <dbReference type="Proteomes" id="UP001159042"/>
    </source>
</evidence>
<dbReference type="InterPro" id="IPR017920">
    <property type="entry name" value="COMM"/>
</dbReference>
<dbReference type="Proteomes" id="UP001159042">
    <property type="component" value="Unassembled WGS sequence"/>
</dbReference>
<dbReference type="InterPro" id="IPR037357">
    <property type="entry name" value="COMMD5"/>
</dbReference>
<evidence type="ECO:0000256" key="2">
    <source>
        <dbReference type="ARBA" id="ARBA00093452"/>
    </source>
</evidence>
<gene>
    <name evidence="4" type="ORF">NQ315_010166</name>
</gene>
<organism evidence="4 5">
    <name type="scientific">Exocentrus adspersus</name>
    <dbReference type="NCBI Taxonomy" id="1586481"/>
    <lineage>
        <taxon>Eukaryota</taxon>
        <taxon>Metazoa</taxon>
        <taxon>Ecdysozoa</taxon>
        <taxon>Arthropoda</taxon>
        <taxon>Hexapoda</taxon>
        <taxon>Insecta</taxon>
        <taxon>Pterygota</taxon>
        <taxon>Neoptera</taxon>
        <taxon>Endopterygota</taxon>
        <taxon>Coleoptera</taxon>
        <taxon>Polyphaga</taxon>
        <taxon>Cucujiformia</taxon>
        <taxon>Chrysomeloidea</taxon>
        <taxon>Cerambycidae</taxon>
        <taxon>Lamiinae</taxon>
        <taxon>Acanthocinini</taxon>
        <taxon>Exocentrus</taxon>
    </lineage>
</organism>
<protein>
    <recommendedName>
        <fullName evidence="1">COMM domain-containing protein 5</fullName>
    </recommendedName>
</protein>
<comment type="caution">
    <text evidence="4">The sequence shown here is derived from an EMBL/GenBank/DDBJ whole genome shotgun (WGS) entry which is preliminary data.</text>
</comment>
<reference evidence="4 5" key="1">
    <citation type="journal article" date="2023" name="Insect Mol. Biol.">
        <title>Genome sequencing provides insights into the evolution of gene families encoding plant cell wall-degrading enzymes in longhorned beetles.</title>
        <authorList>
            <person name="Shin N.R."/>
            <person name="Okamura Y."/>
            <person name="Kirsch R."/>
            <person name="Pauchet Y."/>
        </authorList>
    </citation>
    <scope>NUCLEOTIDE SEQUENCE [LARGE SCALE GENOMIC DNA]</scope>
    <source>
        <strain evidence="4">EAD_L_NR</strain>
    </source>
</reference>
<dbReference type="AlphaFoldDB" id="A0AAV8WBM7"/>
<evidence type="ECO:0000259" key="3">
    <source>
        <dbReference type="PROSITE" id="PS51269"/>
    </source>
</evidence>
<name>A0AAV8WBM7_9CUCU</name>
<dbReference type="EMBL" id="JANEYG010000004">
    <property type="protein sequence ID" value="KAJ8923587.1"/>
    <property type="molecule type" value="Genomic_DNA"/>
</dbReference>
<accession>A0AAV8WBM7</accession>
<dbReference type="GO" id="GO:0005634">
    <property type="term" value="C:nucleus"/>
    <property type="evidence" value="ECO:0007669"/>
    <property type="project" value="TreeGrafter"/>
</dbReference>
<keyword evidence="5" id="KW-1185">Reference proteome</keyword>
<dbReference type="PANTHER" id="PTHR15666">
    <property type="entry name" value="COMM DOMAIN CONTAINING PROTEIN 5"/>
    <property type="match status" value="1"/>
</dbReference>